<dbReference type="CDD" id="cd00304">
    <property type="entry name" value="RT_like"/>
    <property type="match status" value="1"/>
</dbReference>
<dbReference type="InterPro" id="IPR000477">
    <property type="entry name" value="RT_dom"/>
</dbReference>
<reference evidence="3 4" key="1">
    <citation type="submission" date="2022-01" db="EMBL/GenBank/DDBJ databases">
        <title>A chromosomal length assembly of Cordylochernes scorpioides.</title>
        <authorList>
            <person name="Zeh D."/>
            <person name="Zeh J."/>
        </authorList>
    </citation>
    <scope>NUCLEOTIDE SEQUENCE [LARGE SCALE GENOMIC DNA]</scope>
    <source>
        <strain evidence="3">IN4F17</strain>
        <tissue evidence="3">Whole Body</tissue>
    </source>
</reference>
<evidence type="ECO:0000313" key="4">
    <source>
        <dbReference type="Proteomes" id="UP001235939"/>
    </source>
</evidence>
<sequence>MGTAHLNKSDSSKKTVKGLLSLLAIRLPFEELTSLISGITTRVHQLDQFIENRHRKKFEFWTHKYQFPSYNSCHNIQKDVILNLANINLSEDHISLLTKGLKYRLPTKQDPLRIISCVESSLQNQSNFDKYHIRTTITNKLYASGHSNPSHKSSKNEVKALKSLRERSERHSGHQIRQRFTGDLDTFEGASPAQVSNIQKAYKSSLSRLKRTNQITSAQFQSYTSNLSNTPYIYGLPKVHKPDIPLRPIVAYHLSPAAYLARYLSDVLKPLTKTYNSHSIQDSSDFIHKLKEIDNLENYSICTYDVKSFFLCLPHDLIIKELSKLLASSDLPHTQKERFPMGSPLSNIAAELVMSGLDSWITKRDDLGIKLWVRYVDDIFCMYPNANNSLITDALNTYHECLKFTQNQDKNGVIPFLDVLVINTGSSIETPVYYKPEFNPTYIHYGSHAPASHKITTIKTLTKRISTHCSLEIFRTVERNNVYRNLSSFGYPIDFIRRHTYQQRTYATPTVYKSTCVLPYSETKVDIACFLRKYGVRTYFSNSPSVELKLRHPITKSSKKQDPLSAPNAVYKIKCSNCELHYVGETGRTIEIRTKEHNRNIMNKDSRSQIYQHKAETQHSFDFTDTQCIYSNIRGKYQRLVLEALVSNKIPSLNRKIELPPQYIAF</sequence>
<evidence type="ECO:0000259" key="2">
    <source>
        <dbReference type="PROSITE" id="PS50878"/>
    </source>
</evidence>
<dbReference type="Pfam" id="PF26215">
    <property type="entry name" value="HTH_animal"/>
    <property type="match status" value="1"/>
</dbReference>
<gene>
    <name evidence="3" type="ORF">LAZ67_15000215</name>
</gene>
<dbReference type="Proteomes" id="UP001235939">
    <property type="component" value="Chromosome 15"/>
</dbReference>
<dbReference type="Pfam" id="PF00078">
    <property type="entry name" value="RVT_1"/>
    <property type="match status" value="1"/>
</dbReference>
<keyword evidence="4" id="KW-1185">Reference proteome</keyword>
<dbReference type="EMBL" id="CP092877">
    <property type="protein sequence ID" value="UYV77243.1"/>
    <property type="molecule type" value="Genomic_DNA"/>
</dbReference>
<feature type="domain" description="Reverse transcriptase" evidence="2">
    <location>
        <begin position="217"/>
        <end position="428"/>
    </location>
</feature>
<feature type="compositionally biased region" description="Basic and acidic residues" evidence="1">
    <location>
        <begin position="154"/>
        <end position="172"/>
    </location>
</feature>
<dbReference type="InterPro" id="IPR058912">
    <property type="entry name" value="HTH_animal"/>
</dbReference>
<dbReference type="PROSITE" id="PS50878">
    <property type="entry name" value="RT_POL"/>
    <property type="match status" value="1"/>
</dbReference>
<protein>
    <recommendedName>
        <fullName evidence="2">Reverse transcriptase domain-containing protein</fullName>
    </recommendedName>
</protein>
<name>A0ABY6L882_9ARAC</name>
<organism evidence="3 4">
    <name type="scientific">Cordylochernes scorpioides</name>
    <dbReference type="NCBI Taxonomy" id="51811"/>
    <lineage>
        <taxon>Eukaryota</taxon>
        <taxon>Metazoa</taxon>
        <taxon>Ecdysozoa</taxon>
        <taxon>Arthropoda</taxon>
        <taxon>Chelicerata</taxon>
        <taxon>Arachnida</taxon>
        <taxon>Pseudoscorpiones</taxon>
        <taxon>Cheliferoidea</taxon>
        <taxon>Chernetidae</taxon>
        <taxon>Cordylochernes</taxon>
    </lineage>
</organism>
<accession>A0ABY6L882</accession>
<evidence type="ECO:0000256" key="1">
    <source>
        <dbReference type="SAM" id="MobiDB-lite"/>
    </source>
</evidence>
<dbReference type="PANTHER" id="PTHR21301:SF10">
    <property type="entry name" value="REVERSE TRANSCRIPTASE DOMAIN-CONTAINING PROTEIN"/>
    <property type="match status" value="1"/>
</dbReference>
<feature type="region of interest" description="Disordered" evidence="1">
    <location>
        <begin position="143"/>
        <end position="176"/>
    </location>
</feature>
<dbReference type="PANTHER" id="PTHR21301">
    <property type="entry name" value="REVERSE TRANSCRIPTASE"/>
    <property type="match status" value="1"/>
</dbReference>
<evidence type="ECO:0000313" key="3">
    <source>
        <dbReference type="EMBL" id="UYV77243.1"/>
    </source>
</evidence>
<proteinExistence type="predicted"/>